<feature type="non-terminal residue" evidence="1">
    <location>
        <position position="54"/>
    </location>
</feature>
<feature type="non-terminal residue" evidence="1">
    <location>
        <position position="1"/>
    </location>
</feature>
<proteinExistence type="predicted"/>
<organism evidence="1 2">
    <name type="scientific">Prorocentrum cordatum</name>
    <dbReference type="NCBI Taxonomy" id="2364126"/>
    <lineage>
        <taxon>Eukaryota</taxon>
        <taxon>Sar</taxon>
        <taxon>Alveolata</taxon>
        <taxon>Dinophyceae</taxon>
        <taxon>Prorocentrales</taxon>
        <taxon>Prorocentraceae</taxon>
        <taxon>Prorocentrum</taxon>
    </lineage>
</organism>
<dbReference type="EMBL" id="CAUYUJ010019215">
    <property type="protein sequence ID" value="CAK0889463.1"/>
    <property type="molecule type" value="Genomic_DNA"/>
</dbReference>
<sequence>GGAGAAGAAADETCWQLVSTKPDKAWANIAQGVLKLARRRRRWHCEGEALKIVK</sequence>
<protein>
    <submittedName>
        <fullName evidence="1">Uncharacterized protein</fullName>
    </submittedName>
</protein>
<reference evidence="1" key="1">
    <citation type="submission" date="2023-10" db="EMBL/GenBank/DDBJ databases">
        <authorList>
            <person name="Chen Y."/>
            <person name="Shah S."/>
            <person name="Dougan E. K."/>
            <person name="Thang M."/>
            <person name="Chan C."/>
        </authorList>
    </citation>
    <scope>NUCLEOTIDE SEQUENCE [LARGE SCALE GENOMIC DNA]</scope>
</reference>
<name>A0ABN9WVS3_9DINO</name>
<keyword evidence="2" id="KW-1185">Reference proteome</keyword>
<evidence type="ECO:0000313" key="1">
    <source>
        <dbReference type="EMBL" id="CAK0889463.1"/>
    </source>
</evidence>
<gene>
    <name evidence="1" type="ORF">PCOR1329_LOCUS69980</name>
</gene>
<dbReference type="Proteomes" id="UP001189429">
    <property type="component" value="Unassembled WGS sequence"/>
</dbReference>
<comment type="caution">
    <text evidence="1">The sequence shown here is derived from an EMBL/GenBank/DDBJ whole genome shotgun (WGS) entry which is preliminary data.</text>
</comment>
<accession>A0ABN9WVS3</accession>
<evidence type="ECO:0000313" key="2">
    <source>
        <dbReference type="Proteomes" id="UP001189429"/>
    </source>
</evidence>